<protein>
    <submittedName>
        <fullName evidence="2">Catabolite repression HPr-like protein</fullName>
    </submittedName>
</protein>
<dbReference type="InterPro" id="IPR000032">
    <property type="entry name" value="HPr-like"/>
</dbReference>
<evidence type="ECO:0000259" key="1">
    <source>
        <dbReference type="PROSITE" id="PS51350"/>
    </source>
</evidence>
<dbReference type="Proteomes" id="UP000242949">
    <property type="component" value="Unassembled WGS sequence"/>
</dbReference>
<name>A0A1G6ND70_9BACI</name>
<dbReference type="PROSITE" id="PS51350">
    <property type="entry name" value="PTS_HPR_DOM"/>
    <property type="match status" value="1"/>
</dbReference>
<feature type="domain" description="HPr" evidence="1">
    <location>
        <begin position="1"/>
        <end position="85"/>
    </location>
</feature>
<sequence length="85" mass="9013">MVEKSVVVNVEPGLQSGPASEFVQTANQYAAEVFLEKGNRRINAKSIMGLLSLAVAKGDEVTLLSDGGDAEEAVDALTEFLSKEE</sequence>
<evidence type="ECO:0000313" key="2">
    <source>
        <dbReference type="EMBL" id="SDC65748.1"/>
    </source>
</evidence>
<dbReference type="EMBL" id="FMYI01000016">
    <property type="protein sequence ID" value="SDC65748.1"/>
    <property type="molecule type" value="Genomic_DNA"/>
</dbReference>
<dbReference type="PRINTS" id="PR00107">
    <property type="entry name" value="PHOSPHOCPHPR"/>
</dbReference>
<dbReference type="InterPro" id="IPR035895">
    <property type="entry name" value="HPr-like_sf"/>
</dbReference>
<dbReference type="PANTHER" id="PTHR33705">
    <property type="entry name" value="PHOSPHOCARRIER PROTEIN HPR"/>
    <property type="match status" value="1"/>
</dbReference>
<dbReference type="SUPFAM" id="SSF55594">
    <property type="entry name" value="HPr-like"/>
    <property type="match status" value="1"/>
</dbReference>
<evidence type="ECO:0000313" key="3">
    <source>
        <dbReference type="Proteomes" id="UP000242949"/>
    </source>
</evidence>
<dbReference type="OrthoDB" id="9809047at2"/>
<dbReference type="AlphaFoldDB" id="A0A1G6ND70"/>
<accession>A0A1G6ND70</accession>
<dbReference type="InterPro" id="IPR050399">
    <property type="entry name" value="HPr"/>
</dbReference>
<gene>
    <name evidence="2" type="ORF">SAMN05421734_11615</name>
</gene>
<reference evidence="3" key="1">
    <citation type="submission" date="2016-09" db="EMBL/GenBank/DDBJ databases">
        <authorList>
            <person name="Varghese N."/>
            <person name="Submissions S."/>
        </authorList>
    </citation>
    <scope>NUCLEOTIDE SEQUENCE [LARGE SCALE GENOMIC DNA]</scope>
    <source>
        <strain evidence="3">S5</strain>
    </source>
</reference>
<dbReference type="RefSeq" id="WP_090797381.1">
    <property type="nucleotide sequence ID" value="NZ_FMYI01000016.1"/>
</dbReference>
<keyword evidence="3" id="KW-1185">Reference proteome</keyword>
<organism evidence="2 3">
    <name type="scientific">Pelagirhabdus alkalitolerans</name>
    <dbReference type="NCBI Taxonomy" id="1612202"/>
    <lineage>
        <taxon>Bacteria</taxon>
        <taxon>Bacillati</taxon>
        <taxon>Bacillota</taxon>
        <taxon>Bacilli</taxon>
        <taxon>Bacillales</taxon>
        <taxon>Bacillaceae</taxon>
        <taxon>Pelagirhabdus</taxon>
    </lineage>
</organism>
<dbReference type="CDD" id="cd00367">
    <property type="entry name" value="PTS-HPr_like"/>
    <property type="match status" value="1"/>
</dbReference>
<dbReference type="NCBIfam" id="TIGR01003">
    <property type="entry name" value="PTS_HPr_family"/>
    <property type="match status" value="1"/>
</dbReference>
<dbReference type="PANTHER" id="PTHR33705:SF5">
    <property type="entry name" value="HPR-LIKE PROTEIN CRH"/>
    <property type="match status" value="1"/>
</dbReference>
<proteinExistence type="predicted"/>
<dbReference type="STRING" id="1612202.SAMN05421734_11615"/>
<dbReference type="Pfam" id="PF00381">
    <property type="entry name" value="PTS-HPr"/>
    <property type="match status" value="1"/>
</dbReference>
<dbReference type="Gene3D" id="3.30.1340.10">
    <property type="entry name" value="HPr-like"/>
    <property type="match status" value="1"/>
</dbReference>